<dbReference type="Pfam" id="PF00155">
    <property type="entry name" value="Aminotran_1_2"/>
    <property type="match status" value="1"/>
</dbReference>
<feature type="domain" description="Aminotransferase class I/classII large" evidence="9">
    <location>
        <begin position="37"/>
        <end position="368"/>
    </location>
</feature>
<dbReference type="InterPro" id="IPR015422">
    <property type="entry name" value="PyrdxlP-dep_Trfase_small"/>
</dbReference>
<dbReference type="EC" id="2.6.1.1" evidence="7"/>
<dbReference type="InterPro" id="IPR004839">
    <property type="entry name" value="Aminotransferase_I/II_large"/>
</dbReference>
<dbReference type="EMBL" id="UYRU01042912">
    <property type="protein sequence ID" value="VDK78830.1"/>
    <property type="molecule type" value="Genomic_DNA"/>
</dbReference>
<dbReference type="PANTHER" id="PTHR11879">
    <property type="entry name" value="ASPARTATE AMINOTRANSFERASE"/>
    <property type="match status" value="1"/>
</dbReference>
<dbReference type="FunFam" id="3.40.640.10:FF:000066">
    <property type="entry name" value="Aspartate aminotransferase"/>
    <property type="match status" value="1"/>
</dbReference>
<dbReference type="Gene3D" id="3.40.640.10">
    <property type="entry name" value="Type I PLP-dependent aspartate aminotransferase-like (Major domain)"/>
    <property type="match status" value="1"/>
</dbReference>
<keyword evidence="4 7" id="KW-0032">Aminotransferase</keyword>
<dbReference type="InterPro" id="IPR004838">
    <property type="entry name" value="NHTrfase_class1_PyrdxlP-BS"/>
</dbReference>
<dbReference type="AlphaFoldDB" id="A0A3P6TI29"/>
<dbReference type="InterPro" id="IPR015424">
    <property type="entry name" value="PyrdxlP-dep_Trfase"/>
</dbReference>
<dbReference type="GO" id="GO:0004069">
    <property type="term" value="F:L-aspartate:2-oxoglutarate aminotransferase activity"/>
    <property type="evidence" value="ECO:0007669"/>
    <property type="project" value="UniProtKB-EC"/>
</dbReference>
<keyword evidence="8" id="KW-1133">Transmembrane helix</keyword>
<evidence type="ECO:0000313" key="10">
    <source>
        <dbReference type="EMBL" id="VDK78830.1"/>
    </source>
</evidence>
<comment type="similarity">
    <text evidence="2">Belongs to the class-I pyridoxal-phosphate-dependent aminotransferase family.</text>
</comment>
<keyword evidence="11" id="KW-1185">Reference proteome</keyword>
<accession>A0A3P6TI29</accession>
<dbReference type="GO" id="GO:0030170">
    <property type="term" value="F:pyridoxal phosphate binding"/>
    <property type="evidence" value="ECO:0007669"/>
    <property type="project" value="InterPro"/>
</dbReference>
<dbReference type="Gene3D" id="3.90.1150.10">
    <property type="entry name" value="Aspartate Aminotransferase, domain 1"/>
    <property type="match status" value="1"/>
</dbReference>
<evidence type="ECO:0000256" key="2">
    <source>
        <dbReference type="ARBA" id="ARBA00007441"/>
    </source>
</evidence>
<proteinExistence type="inferred from homology"/>
<dbReference type="GO" id="GO:0006532">
    <property type="term" value="P:aspartate biosynthetic process"/>
    <property type="evidence" value="ECO:0007669"/>
    <property type="project" value="TreeGrafter"/>
</dbReference>
<sequence>MSEPSENMYSVFCDVQKAPPIEVTTLSEQCQQDPAVNKANLTLGVYRPFNGKPTKIPVVRKVEIEMAQDPSLNKDYLPITGLPAFCAAGIRLLLGSENPAISSQLVDGVQCVGGSGAVYLAAQFLKKILKFSTVLIPKPSWPSHRGICLQAGYTIMHYRYWNQERHCLDFYGLLEDIKSAPDNSVIILHACAHNPTGMDLAPEQWTEIAQIMKKKRLFPLFDIAYQGLASGDTDEDAWAIRMFLEHGFEFFAAQSFSKNFGLYNDRVGNLVFATKNKELTANTKSQLLILARYCWSNPPNHGATIVSNVLNDPQLYVEWKSNLREMSDRIIRTRQLFYDKLTAMGTPGNWENIIKQRGMFSYTGLSRKYFRIHSRPFISPVAFSAVFFCLLIVLFSTNFSHF</sequence>
<protein>
    <recommendedName>
        <fullName evidence="7">Aspartate aminotransferase</fullName>
        <ecNumber evidence="7">2.6.1.1</ecNumber>
    </recommendedName>
</protein>
<dbReference type="InterPro" id="IPR000796">
    <property type="entry name" value="Asp_trans"/>
</dbReference>
<evidence type="ECO:0000256" key="1">
    <source>
        <dbReference type="ARBA" id="ARBA00001933"/>
    </source>
</evidence>
<dbReference type="GO" id="GO:0005829">
    <property type="term" value="C:cytosol"/>
    <property type="evidence" value="ECO:0007669"/>
    <property type="project" value="TreeGrafter"/>
</dbReference>
<name>A0A3P6TI29_DIBLA</name>
<evidence type="ECO:0000313" key="11">
    <source>
        <dbReference type="Proteomes" id="UP000281553"/>
    </source>
</evidence>
<keyword evidence="8" id="KW-0812">Transmembrane</keyword>
<evidence type="ECO:0000256" key="7">
    <source>
        <dbReference type="RuleBase" id="RU000480"/>
    </source>
</evidence>
<keyword evidence="8" id="KW-0472">Membrane</keyword>
<keyword evidence="6" id="KW-0663">Pyridoxal phosphate</keyword>
<evidence type="ECO:0000256" key="4">
    <source>
        <dbReference type="ARBA" id="ARBA00022576"/>
    </source>
</evidence>
<evidence type="ECO:0000259" key="9">
    <source>
        <dbReference type="Pfam" id="PF00155"/>
    </source>
</evidence>
<comment type="miscellaneous">
    <text evidence="7">In eukaryotes there are cytoplasmic, mitochondrial and chloroplastic isozymes.</text>
</comment>
<dbReference type="PANTHER" id="PTHR11879:SF55">
    <property type="entry name" value="GLUTAMATE OXALOACETATE TRANSAMINASE 1, ISOFORM B"/>
    <property type="match status" value="1"/>
</dbReference>
<dbReference type="Proteomes" id="UP000281553">
    <property type="component" value="Unassembled WGS sequence"/>
</dbReference>
<evidence type="ECO:0000256" key="5">
    <source>
        <dbReference type="ARBA" id="ARBA00022679"/>
    </source>
</evidence>
<keyword evidence="5 7" id="KW-0808">Transferase</keyword>
<feature type="transmembrane region" description="Helical" evidence="8">
    <location>
        <begin position="377"/>
        <end position="396"/>
    </location>
</feature>
<dbReference type="OrthoDB" id="6752799at2759"/>
<dbReference type="CDD" id="cd00609">
    <property type="entry name" value="AAT_like"/>
    <property type="match status" value="1"/>
</dbReference>
<gene>
    <name evidence="10" type="ORF">DILT_LOCUS2975</name>
</gene>
<evidence type="ECO:0000256" key="6">
    <source>
        <dbReference type="ARBA" id="ARBA00022898"/>
    </source>
</evidence>
<organism evidence="10 11">
    <name type="scientific">Dibothriocephalus latus</name>
    <name type="common">Fish tapeworm</name>
    <name type="synonym">Diphyllobothrium latum</name>
    <dbReference type="NCBI Taxonomy" id="60516"/>
    <lineage>
        <taxon>Eukaryota</taxon>
        <taxon>Metazoa</taxon>
        <taxon>Spiralia</taxon>
        <taxon>Lophotrochozoa</taxon>
        <taxon>Platyhelminthes</taxon>
        <taxon>Cestoda</taxon>
        <taxon>Eucestoda</taxon>
        <taxon>Diphyllobothriidea</taxon>
        <taxon>Diphyllobothriidae</taxon>
        <taxon>Dibothriocephalus</taxon>
    </lineage>
</organism>
<dbReference type="SUPFAM" id="SSF53383">
    <property type="entry name" value="PLP-dependent transferases"/>
    <property type="match status" value="1"/>
</dbReference>
<dbReference type="PRINTS" id="PR00799">
    <property type="entry name" value="TRANSAMINASE"/>
</dbReference>
<reference evidence="10 11" key="1">
    <citation type="submission" date="2018-11" db="EMBL/GenBank/DDBJ databases">
        <authorList>
            <consortium name="Pathogen Informatics"/>
        </authorList>
    </citation>
    <scope>NUCLEOTIDE SEQUENCE [LARGE SCALE GENOMIC DNA]</scope>
</reference>
<evidence type="ECO:0000256" key="3">
    <source>
        <dbReference type="ARBA" id="ARBA00011738"/>
    </source>
</evidence>
<comment type="catalytic activity">
    <reaction evidence="7">
        <text>L-aspartate + 2-oxoglutarate = oxaloacetate + L-glutamate</text>
        <dbReference type="Rhea" id="RHEA:21824"/>
        <dbReference type="ChEBI" id="CHEBI:16452"/>
        <dbReference type="ChEBI" id="CHEBI:16810"/>
        <dbReference type="ChEBI" id="CHEBI:29985"/>
        <dbReference type="ChEBI" id="CHEBI:29991"/>
        <dbReference type="EC" id="2.6.1.1"/>
    </reaction>
</comment>
<evidence type="ECO:0000256" key="8">
    <source>
        <dbReference type="SAM" id="Phobius"/>
    </source>
</evidence>
<comment type="subunit">
    <text evidence="3 7">Homodimer.</text>
</comment>
<dbReference type="InterPro" id="IPR015421">
    <property type="entry name" value="PyrdxlP-dep_Trfase_major"/>
</dbReference>
<comment type="cofactor">
    <cofactor evidence="1">
        <name>pyridoxal 5'-phosphate</name>
        <dbReference type="ChEBI" id="CHEBI:597326"/>
    </cofactor>
</comment>
<dbReference type="PROSITE" id="PS00105">
    <property type="entry name" value="AA_TRANSFER_CLASS_1"/>
    <property type="match status" value="1"/>
</dbReference>